<evidence type="ECO:0000313" key="1">
    <source>
        <dbReference type="EMBL" id="CEK70371.1"/>
    </source>
</evidence>
<accession>A0A0B6ZRC5</accession>
<reference evidence="1" key="1">
    <citation type="submission" date="2014-12" db="EMBL/GenBank/DDBJ databases">
        <title>Insight into the proteome of Arion vulgaris.</title>
        <authorList>
            <person name="Aradska J."/>
            <person name="Bulat T."/>
            <person name="Smidak R."/>
            <person name="Sarate P."/>
            <person name="Gangsoo J."/>
            <person name="Sialana F."/>
            <person name="Bilban M."/>
            <person name="Lubec G."/>
        </authorList>
    </citation>
    <scope>NUCLEOTIDE SEQUENCE</scope>
    <source>
        <tissue evidence="1">Skin</tissue>
    </source>
</reference>
<proteinExistence type="predicted"/>
<dbReference type="EMBL" id="HACG01023506">
    <property type="protein sequence ID" value="CEK70371.1"/>
    <property type="molecule type" value="Transcribed_RNA"/>
</dbReference>
<protein>
    <submittedName>
        <fullName evidence="1">Uncharacterized protein</fullName>
    </submittedName>
</protein>
<gene>
    <name evidence="1" type="primary">ORF73863</name>
</gene>
<feature type="non-terminal residue" evidence="1">
    <location>
        <position position="1"/>
    </location>
</feature>
<sequence length="53" mass="6352">LHLIILIIKKHANNMCISPVIESKLLFRWVSIVLDMQQFMLTDKLIVWFEKQL</sequence>
<name>A0A0B6ZRC5_9EUPU</name>
<dbReference type="AlphaFoldDB" id="A0A0B6ZRC5"/>
<organism evidence="1">
    <name type="scientific">Arion vulgaris</name>
    <dbReference type="NCBI Taxonomy" id="1028688"/>
    <lineage>
        <taxon>Eukaryota</taxon>
        <taxon>Metazoa</taxon>
        <taxon>Spiralia</taxon>
        <taxon>Lophotrochozoa</taxon>
        <taxon>Mollusca</taxon>
        <taxon>Gastropoda</taxon>
        <taxon>Heterobranchia</taxon>
        <taxon>Euthyneura</taxon>
        <taxon>Panpulmonata</taxon>
        <taxon>Eupulmonata</taxon>
        <taxon>Stylommatophora</taxon>
        <taxon>Helicina</taxon>
        <taxon>Arionoidea</taxon>
        <taxon>Arionidae</taxon>
        <taxon>Arion</taxon>
    </lineage>
</organism>